<evidence type="ECO:0000313" key="1">
    <source>
        <dbReference type="EMBL" id="KAJ8023612.1"/>
    </source>
</evidence>
<dbReference type="Proteomes" id="UP001152320">
    <property type="component" value="Chromosome 19"/>
</dbReference>
<organism evidence="1 2">
    <name type="scientific">Holothuria leucospilota</name>
    <name type="common">Black long sea cucumber</name>
    <name type="synonym">Mertensiothuria leucospilota</name>
    <dbReference type="NCBI Taxonomy" id="206669"/>
    <lineage>
        <taxon>Eukaryota</taxon>
        <taxon>Metazoa</taxon>
        <taxon>Echinodermata</taxon>
        <taxon>Eleutherozoa</taxon>
        <taxon>Echinozoa</taxon>
        <taxon>Holothuroidea</taxon>
        <taxon>Aspidochirotacea</taxon>
        <taxon>Aspidochirotida</taxon>
        <taxon>Holothuriidae</taxon>
        <taxon>Holothuria</taxon>
    </lineage>
</organism>
<dbReference type="PANTHER" id="PTHR46601">
    <property type="entry name" value="ULP_PROTEASE DOMAIN-CONTAINING PROTEIN"/>
    <property type="match status" value="1"/>
</dbReference>
<dbReference type="AlphaFoldDB" id="A0A9Q1BGC4"/>
<reference evidence="1" key="1">
    <citation type="submission" date="2021-10" db="EMBL/GenBank/DDBJ databases">
        <title>Tropical sea cucumber genome reveals ecological adaptation and Cuvierian tubules defense mechanism.</title>
        <authorList>
            <person name="Chen T."/>
        </authorList>
    </citation>
    <scope>NUCLEOTIDE SEQUENCE</scope>
    <source>
        <strain evidence="1">Nanhai2018</strain>
        <tissue evidence="1">Muscle</tissue>
    </source>
</reference>
<protein>
    <submittedName>
        <fullName evidence="1">Uncharacterized protein</fullName>
    </submittedName>
</protein>
<proteinExistence type="predicted"/>
<accession>A0A9Q1BGC4</accession>
<keyword evidence="2" id="KW-1185">Reference proteome</keyword>
<gene>
    <name evidence="1" type="ORF">HOLleu_36101</name>
</gene>
<dbReference type="EMBL" id="JAIZAY010000019">
    <property type="protein sequence ID" value="KAJ8023612.1"/>
    <property type="molecule type" value="Genomic_DNA"/>
</dbReference>
<name>A0A9Q1BGC4_HOLLE</name>
<evidence type="ECO:0000313" key="2">
    <source>
        <dbReference type="Proteomes" id="UP001152320"/>
    </source>
</evidence>
<dbReference type="OrthoDB" id="6152551at2759"/>
<comment type="caution">
    <text evidence="1">The sequence shown here is derived from an EMBL/GenBank/DDBJ whole genome shotgun (WGS) entry which is preliminary data.</text>
</comment>
<sequence length="115" mass="13329">MKTTKDGSELSQQQAKHMVLKENSGTVKHLVQALTENLVPFSKHLFNAKWLGLQFRNLTNNIPDDWVVLCLDFGENFNCHYQDEAQSVHWRYNQATVHVVVAYYHCLQLECNLPV</sequence>
<dbReference type="PANTHER" id="PTHR46601:SF1">
    <property type="entry name" value="ADF-H DOMAIN-CONTAINING PROTEIN"/>
    <property type="match status" value="1"/>
</dbReference>